<dbReference type="AlphaFoldDB" id="A0A0D2EIY8"/>
<dbReference type="STRING" id="348802.A0A0D2EIY8"/>
<dbReference type="OrthoDB" id="4107819at2759"/>
<organism evidence="2 3">
    <name type="scientific">Exophiala xenobiotica</name>
    <dbReference type="NCBI Taxonomy" id="348802"/>
    <lineage>
        <taxon>Eukaryota</taxon>
        <taxon>Fungi</taxon>
        <taxon>Dikarya</taxon>
        <taxon>Ascomycota</taxon>
        <taxon>Pezizomycotina</taxon>
        <taxon>Eurotiomycetes</taxon>
        <taxon>Chaetothyriomycetidae</taxon>
        <taxon>Chaetothyriales</taxon>
        <taxon>Herpotrichiellaceae</taxon>
        <taxon>Exophiala</taxon>
    </lineage>
</organism>
<dbReference type="Proteomes" id="UP000054342">
    <property type="component" value="Unassembled WGS sequence"/>
</dbReference>
<evidence type="ECO:0000313" key="3">
    <source>
        <dbReference type="Proteomes" id="UP000054342"/>
    </source>
</evidence>
<reference evidence="2 3" key="1">
    <citation type="submission" date="2015-01" db="EMBL/GenBank/DDBJ databases">
        <title>The Genome Sequence of Exophiala xenobiotica CBS118157.</title>
        <authorList>
            <consortium name="The Broad Institute Genomics Platform"/>
            <person name="Cuomo C."/>
            <person name="de Hoog S."/>
            <person name="Gorbushina A."/>
            <person name="Stielow B."/>
            <person name="Teixiera M."/>
            <person name="Abouelleil A."/>
            <person name="Chapman S.B."/>
            <person name="Priest M."/>
            <person name="Young S.K."/>
            <person name="Wortman J."/>
            <person name="Nusbaum C."/>
            <person name="Birren B."/>
        </authorList>
    </citation>
    <scope>NUCLEOTIDE SEQUENCE [LARGE SCALE GENOMIC DNA]</scope>
    <source>
        <strain evidence="2 3">CBS 118157</strain>
    </source>
</reference>
<dbReference type="HOGENOM" id="CLU_426428_0_0_1"/>
<evidence type="ECO:0000313" key="2">
    <source>
        <dbReference type="EMBL" id="KIW54615.1"/>
    </source>
</evidence>
<dbReference type="GeneID" id="25328872"/>
<sequence>MALKIRIGSLPQASHPQLDLFFSLDEFHLYLRLWLESNPSHHNAMLSVLHSVLTQDCAKDWTTKCDHDQQLNYDADECSSTEAHRQFPHGLPTPPESVRALHLKDPTVVKWATVENGRGNDERKECTTVPKEAQLQLNQDYFPIILSWEPPTVARAESSDTERPRKKTLRKMASSGLKGPKSNRVVDRDGLLTAAMLQTIDRIGGIQVLEGLRDTIAELNVRAQKDRQSFNERCGQGIPKHLAGQPDSMRQLWLLKEELNLTEKNERIYRLRKRLTLAEFSYAYDSCALQYMENMSSPQRPRSRPGQRVSKTPMGREARNAQHKRAAMDHFVDLLFPGSLPSGKTKRATRKGGTVTRYAAARKIQNWRATGLPWANIITRFGKGMLLLIPDEVSDEYMRTMSKAALSAFLDRVELRVADWANWLSTLSSLVDTICVNHALPHNWLSEGCSSALLEKRITNLQVWKTDPHSPSAVCDGGSTSWDRWDQSNNVDPPQCADSGFAFDLPMDAVEPGLYTAESSSQFALAPHERFREAPYTTFLSHVAGETDLSPDLCSAFMSSHGGSLLPPNEGADNLGVDADALLAEPPLAQPLVPNMPSAEASHQASTTVNCSDYDYPDSAAIHIEMESRDTSREDVFYFLNLSDDGD</sequence>
<feature type="region of interest" description="Disordered" evidence="1">
    <location>
        <begin position="155"/>
        <end position="182"/>
    </location>
</feature>
<keyword evidence="3" id="KW-1185">Reference proteome</keyword>
<accession>A0A0D2EIY8</accession>
<name>A0A0D2EIY8_9EURO</name>
<protein>
    <submittedName>
        <fullName evidence="2">Uncharacterized protein</fullName>
    </submittedName>
</protein>
<proteinExistence type="predicted"/>
<dbReference type="RefSeq" id="XP_013315199.1">
    <property type="nucleotide sequence ID" value="XM_013459745.1"/>
</dbReference>
<evidence type="ECO:0000256" key="1">
    <source>
        <dbReference type="SAM" id="MobiDB-lite"/>
    </source>
</evidence>
<dbReference type="EMBL" id="KN847320">
    <property type="protein sequence ID" value="KIW54615.1"/>
    <property type="molecule type" value="Genomic_DNA"/>
</dbReference>
<feature type="region of interest" description="Disordered" evidence="1">
    <location>
        <begin position="294"/>
        <end position="322"/>
    </location>
</feature>
<gene>
    <name evidence="2" type="ORF">PV05_06964</name>
</gene>